<dbReference type="EMBL" id="JAADJG010000895">
    <property type="protein sequence ID" value="KAF4434637.1"/>
    <property type="molecule type" value="Genomic_DNA"/>
</dbReference>
<name>A0A8H4JNQ6_9HYPO</name>
<dbReference type="AlphaFoldDB" id="A0A8H4JNQ6"/>
<sequence length="83" mass="9254">MPELTPQEAVLMSRSSADLRLAASVEVLLGEAEDGSNEKNTLIFCYEDPLDLSCMPEQDKVEEELRPIGEENRSESDVEFHAV</sequence>
<gene>
    <name evidence="2" type="ORF">F53441_13665</name>
</gene>
<organism evidence="2 3">
    <name type="scientific">Fusarium austroafricanum</name>
    <dbReference type="NCBI Taxonomy" id="2364996"/>
    <lineage>
        <taxon>Eukaryota</taxon>
        <taxon>Fungi</taxon>
        <taxon>Dikarya</taxon>
        <taxon>Ascomycota</taxon>
        <taxon>Pezizomycotina</taxon>
        <taxon>Sordariomycetes</taxon>
        <taxon>Hypocreomycetidae</taxon>
        <taxon>Hypocreales</taxon>
        <taxon>Nectriaceae</taxon>
        <taxon>Fusarium</taxon>
        <taxon>Fusarium concolor species complex</taxon>
    </lineage>
</organism>
<dbReference type="Proteomes" id="UP000605986">
    <property type="component" value="Unassembled WGS sequence"/>
</dbReference>
<reference evidence="2" key="1">
    <citation type="submission" date="2020-01" db="EMBL/GenBank/DDBJ databases">
        <title>Identification and distribution of gene clusters putatively required for synthesis of sphingolipid metabolism inhibitors in phylogenetically diverse species of the filamentous fungus Fusarium.</title>
        <authorList>
            <person name="Kim H.-S."/>
            <person name="Busman M."/>
            <person name="Brown D.W."/>
            <person name="Divon H."/>
            <person name="Uhlig S."/>
            <person name="Proctor R.H."/>
        </authorList>
    </citation>
    <scope>NUCLEOTIDE SEQUENCE</scope>
    <source>
        <strain evidence="2">NRRL 53441</strain>
    </source>
</reference>
<comment type="caution">
    <text evidence="2">The sequence shown here is derived from an EMBL/GenBank/DDBJ whole genome shotgun (WGS) entry which is preliminary data.</text>
</comment>
<protein>
    <submittedName>
        <fullName evidence="2">Uncharacterized protein</fullName>
    </submittedName>
</protein>
<evidence type="ECO:0000313" key="3">
    <source>
        <dbReference type="Proteomes" id="UP000605986"/>
    </source>
</evidence>
<accession>A0A8H4JNQ6</accession>
<feature type="region of interest" description="Disordered" evidence="1">
    <location>
        <begin position="62"/>
        <end position="83"/>
    </location>
</feature>
<proteinExistence type="predicted"/>
<evidence type="ECO:0000256" key="1">
    <source>
        <dbReference type="SAM" id="MobiDB-lite"/>
    </source>
</evidence>
<keyword evidence="3" id="KW-1185">Reference proteome</keyword>
<evidence type="ECO:0000313" key="2">
    <source>
        <dbReference type="EMBL" id="KAF4434637.1"/>
    </source>
</evidence>